<protein>
    <submittedName>
        <fullName evidence="1">Uncharacterized protein</fullName>
    </submittedName>
</protein>
<name>A0A0S4UXZ4_RALSL</name>
<organism evidence="1">
    <name type="scientific">Ralstonia solanacearum</name>
    <name type="common">Pseudomonas solanacearum</name>
    <dbReference type="NCBI Taxonomy" id="305"/>
    <lineage>
        <taxon>Bacteria</taxon>
        <taxon>Pseudomonadati</taxon>
        <taxon>Pseudomonadota</taxon>
        <taxon>Betaproteobacteria</taxon>
        <taxon>Burkholderiales</taxon>
        <taxon>Burkholderiaceae</taxon>
        <taxon>Ralstonia</taxon>
        <taxon>Ralstonia solanacearum species complex</taxon>
    </lineage>
</organism>
<dbReference type="EMBL" id="LN899824">
    <property type="protein sequence ID" value="CUV27128.1"/>
    <property type="molecule type" value="Genomic_DNA"/>
</dbReference>
<evidence type="ECO:0000313" key="1">
    <source>
        <dbReference type="EMBL" id="CUV27128.1"/>
    </source>
</evidence>
<dbReference type="AlphaFoldDB" id="A0A0S4UXZ4"/>
<accession>A0A0S4UXZ4</accession>
<reference evidence="1" key="1">
    <citation type="submission" date="2015-10" db="EMBL/GenBank/DDBJ databases">
        <authorList>
            <person name="Gilbert D.G."/>
        </authorList>
    </citation>
    <scope>NUCLEOTIDE SEQUENCE</scope>
    <source>
        <strain evidence="1">Phyl III-seqv23</strain>
    </source>
</reference>
<sequence length="79" mass="9148">MFERNGVWTFSILGVSVHVRELPANNVAVFHPICEPVRQLVEPICRGRGYWNSEFRNWIVFETFKETVLVELGQIAASR</sequence>
<proteinExistence type="predicted"/>
<gene>
    <name evidence="1" type="ORF">RUN1985_v1_30043</name>
</gene>